<feature type="transmembrane region" description="Helical" evidence="1">
    <location>
        <begin position="222"/>
        <end position="241"/>
    </location>
</feature>
<feature type="transmembrane region" description="Helical" evidence="1">
    <location>
        <begin position="315"/>
        <end position="336"/>
    </location>
</feature>
<proteinExistence type="predicted"/>
<accession>A0ABR9B0A2</accession>
<feature type="transmembrane region" description="Helical" evidence="1">
    <location>
        <begin position="90"/>
        <end position="107"/>
    </location>
</feature>
<reference evidence="3 4" key="1">
    <citation type="submission" date="2020-09" db="EMBL/GenBank/DDBJ databases">
        <title>Paenibacillus sp. CAU 1523 isolated from sand of Haeundae Beach.</title>
        <authorList>
            <person name="Kim W."/>
        </authorList>
    </citation>
    <scope>NUCLEOTIDE SEQUENCE [LARGE SCALE GENOMIC DNA]</scope>
    <source>
        <strain evidence="3 4">CAU 1523</strain>
    </source>
</reference>
<protein>
    <submittedName>
        <fullName evidence="3">DUF418 domain-containing protein</fullName>
    </submittedName>
</protein>
<gene>
    <name evidence="3" type="ORF">IFO66_13840</name>
</gene>
<evidence type="ECO:0000256" key="1">
    <source>
        <dbReference type="SAM" id="Phobius"/>
    </source>
</evidence>
<feature type="transmembrane region" description="Helical" evidence="1">
    <location>
        <begin position="135"/>
        <end position="153"/>
    </location>
</feature>
<feature type="transmembrane region" description="Helical" evidence="1">
    <location>
        <begin position="12"/>
        <end position="32"/>
    </location>
</feature>
<dbReference type="RefSeq" id="WP_192025714.1">
    <property type="nucleotide sequence ID" value="NZ_JACYTN010000010.1"/>
</dbReference>
<name>A0ABR9B0A2_9BACL</name>
<keyword evidence="4" id="KW-1185">Reference proteome</keyword>
<feature type="transmembrane region" description="Helical" evidence="1">
    <location>
        <begin position="247"/>
        <end position="271"/>
    </location>
</feature>
<evidence type="ECO:0000313" key="3">
    <source>
        <dbReference type="EMBL" id="MBD8499373.1"/>
    </source>
</evidence>
<dbReference type="Proteomes" id="UP000634529">
    <property type="component" value="Unassembled WGS sequence"/>
</dbReference>
<keyword evidence="1" id="KW-0812">Transmembrane</keyword>
<sequence length="389" mass="44738">MILRTERLQVLDAIRGFALFGILLLHMIMFQYPSPEDISKLSSSEQALSKFIHTFTSGSYRPIFSFMFGVGFIILLRSLERRGLNVGFTFLRRFLFLFGIGAVHYLYLWKYDILATYGVAGLLLLLFLRRQPKTWLISSLLLWVSAPILSLLIRPLDIVDKPLWHVMDLIHLVSPTLWDPMQSTFHLLWASATEVLPYFLFGMYMMHSNWFHRVEDNRKRNGMLAILFLIIGWPIKALVIFSDSAEAWADLLVIASGLTALGYVFAIMYLFTTRLGGQFFKPFQEVGKMTLTHYVSHSIIFGLLFIPAGKWFAGFGLIHSVGIFWGIIIACVTIFLQAKVSTWWLSRFAYGPIEWLWRMITYWKWTPIKKSAAVDTSAASRTTTTSNIQ</sequence>
<keyword evidence="1" id="KW-1133">Transmembrane helix</keyword>
<evidence type="ECO:0000259" key="2">
    <source>
        <dbReference type="Pfam" id="PF04235"/>
    </source>
</evidence>
<feature type="transmembrane region" description="Helical" evidence="1">
    <location>
        <begin position="113"/>
        <end position="128"/>
    </location>
</feature>
<dbReference type="PANTHER" id="PTHR30590:SF2">
    <property type="entry name" value="INNER MEMBRANE PROTEIN"/>
    <property type="match status" value="1"/>
</dbReference>
<feature type="transmembrane region" description="Helical" evidence="1">
    <location>
        <begin position="59"/>
        <end position="78"/>
    </location>
</feature>
<feature type="transmembrane region" description="Helical" evidence="1">
    <location>
        <begin position="291"/>
        <end position="309"/>
    </location>
</feature>
<dbReference type="EMBL" id="JACYTN010000010">
    <property type="protein sequence ID" value="MBD8499373.1"/>
    <property type="molecule type" value="Genomic_DNA"/>
</dbReference>
<dbReference type="PANTHER" id="PTHR30590">
    <property type="entry name" value="INNER MEMBRANE PROTEIN"/>
    <property type="match status" value="1"/>
</dbReference>
<feature type="transmembrane region" description="Helical" evidence="1">
    <location>
        <begin position="183"/>
        <end position="201"/>
    </location>
</feature>
<dbReference type="InterPro" id="IPR052529">
    <property type="entry name" value="Bact_Transport_Assoc"/>
</dbReference>
<feature type="domain" description="DUF418" evidence="2">
    <location>
        <begin position="206"/>
        <end position="364"/>
    </location>
</feature>
<comment type="caution">
    <text evidence="3">The sequence shown here is derived from an EMBL/GenBank/DDBJ whole genome shotgun (WGS) entry which is preliminary data.</text>
</comment>
<evidence type="ECO:0000313" key="4">
    <source>
        <dbReference type="Proteomes" id="UP000634529"/>
    </source>
</evidence>
<dbReference type="InterPro" id="IPR007349">
    <property type="entry name" value="DUF418"/>
</dbReference>
<keyword evidence="1" id="KW-0472">Membrane</keyword>
<dbReference type="Pfam" id="PF04235">
    <property type="entry name" value="DUF418"/>
    <property type="match status" value="1"/>
</dbReference>
<organism evidence="3 4">
    <name type="scientific">Paenibacillus arenosi</name>
    <dbReference type="NCBI Taxonomy" id="2774142"/>
    <lineage>
        <taxon>Bacteria</taxon>
        <taxon>Bacillati</taxon>
        <taxon>Bacillota</taxon>
        <taxon>Bacilli</taxon>
        <taxon>Bacillales</taxon>
        <taxon>Paenibacillaceae</taxon>
        <taxon>Paenibacillus</taxon>
    </lineage>
</organism>